<feature type="compositionally biased region" description="Basic and acidic residues" evidence="1">
    <location>
        <begin position="52"/>
        <end position="63"/>
    </location>
</feature>
<feature type="region of interest" description="Disordered" evidence="1">
    <location>
        <begin position="244"/>
        <end position="349"/>
    </location>
</feature>
<feature type="compositionally biased region" description="Basic residues" evidence="1">
    <location>
        <begin position="333"/>
        <end position="344"/>
    </location>
</feature>
<dbReference type="GeneID" id="580082"/>
<dbReference type="AlphaFoldDB" id="A0A7M7RFV8"/>
<reference evidence="3" key="1">
    <citation type="submission" date="2015-02" db="EMBL/GenBank/DDBJ databases">
        <title>Genome sequencing for Strongylocentrotus purpuratus.</title>
        <authorList>
            <person name="Murali S."/>
            <person name="Liu Y."/>
            <person name="Vee V."/>
            <person name="English A."/>
            <person name="Wang M."/>
            <person name="Skinner E."/>
            <person name="Han Y."/>
            <person name="Muzny D.M."/>
            <person name="Worley K.C."/>
            <person name="Gibbs R.A."/>
        </authorList>
    </citation>
    <scope>NUCLEOTIDE SEQUENCE</scope>
</reference>
<feature type="compositionally biased region" description="Basic and acidic residues" evidence="1">
    <location>
        <begin position="314"/>
        <end position="332"/>
    </location>
</feature>
<feature type="compositionally biased region" description="Low complexity" evidence="1">
    <location>
        <begin position="293"/>
        <end position="308"/>
    </location>
</feature>
<feature type="compositionally biased region" description="Low complexity" evidence="1">
    <location>
        <begin position="137"/>
        <end position="155"/>
    </location>
</feature>
<feature type="compositionally biased region" description="Basic residues" evidence="1">
    <location>
        <begin position="1"/>
        <end position="17"/>
    </location>
</feature>
<name>A0A7M7RFV8_STRPU</name>
<dbReference type="OMA" id="MKMSTEF"/>
<accession>A0A7M7RFV8</accession>
<feature type="region of interest" description="Disordered" evidence="1">
    <location>
        <begin position="1"/>
        <end position="211"/>
    </location>
</feature>
<reference evidence="2" key="2">
    <citation type="submission" date="2021-01" db="UniProtKB">
        <authorList>
            <consortium name="EnsemblMetazoa"/>
        </authorList>
    </citation>
    <scope>IDENTIFICATION</scope>
</reference>
<feature type="compositionally biased region" description="Low complexity" evidence="1">
    <location>
        <begin position="165"/>
        <end position="185"/>
    </location>
</feature>
<feature type="compositionally biased region" description="Polar residues" evidence="1">
    <location>
        <begin position="193"/>
        <end position="202"/>
    </location>
</feature>
<dbReference type="KEGG" id="spu:580082"/>
<evidence type="ECO:0000256" key="1">
    <source>
        <dbReference type="SAM" id="MobiDB-lite"/>
    </source>
</evidence>
<sequence length="370" mass="40731">MPAKRRQRGNKVRAKGTRAKDLSSEDMDSQDQLNEITNRLAKKQLKSSTDTEVEKENHGKRLGGDGYDADFETSEFDTTSAGSDMDCQTQPSKPSDSFRGVLSPSQGSSGKRKGNIQGSLQKQVVMRQSRQAPTRNSIRSSRSSQSQQSIQTQGRRQSRRKTRSTDSSGGPSRYSSMASSSLLKSPEMMFSLPNGSDSSTPLSGGVDSKSEANDSCFGFEVLLSPPQQLPISPVLPESLSYVADSLASSPPLGGHRKEVEEEEDVQDTPPSPSPSDNLVLRLSPSPQRAVPESSSMYSSMDSKSYTTSRGSQKRKVDVKLMGLIHKEDEKAPPKKTVKRRKTQKKKEEDAWTMKMSTEFDDIDMFELTVE</sequence>
<organism evidence="2 3">
    <name type="scientific">Strongylocentrotus purpuratus</name>
    <name type="common">Purple sea urchin</name>
    <dbReference type="NCBI Taxonomy" id="7668"/>
    <lineage>
        <taxon>Eukaryota</taxon>
        <taxon>Metazoa</taxon>
        <taxon>Echinodermata</taxon>
        <taxon>Eleutherozoa</taxon>
        <taxon>Echinozoa</taxon>
        <taxon>Echinoidea</taxon>
        <taxon>Euechinoidea</taxon>
        <taxon>Echinacea</taxon>
        <taxon>Camarodonta</taxon>
        <taxon>Echinidea</taxon>
        <taxon>Strongylocentrotidae</taxon>
        <taxon>Strongylocentrotus</taxon>
    </lineage>
</organism>
<dbReference type="InParanoid" id="A0A7M7RFV8"/>
<dbReference type="OrthoDB" id="10427054at2759"/>
<feature type="compositionally biased region" description="Polar residues" evidence="1">
    <location>
        <begin position="76"/>
        <end position="95"/>
    </location>
</feature>
<dbReference type="RefSeq" id="XP_800071.2">
    <property type="nucleotide sequence ID" value="XM_794978.5"/>
</dbReference>
<proteinExistence type="predicted"/>
<protein>
    <submittedName>
        <fullName evidence="2">Uncharacterized protein</fullName>
    </submittedName>
</protein>
<dbReference type="Proteomes" id="UP000007110">
    <property type="component" value="Unassembled WGS sequence"/>
</dbReference>
<dbReference type="EnsemblMetazoa" id="XM_794978">
    <property type="protein sequence ID" value="XP_800071"/>
    <property type="gene ID" value="LOC580082"/>
</dbReference>
<evidence type="ECO:0000313" key="3">
    <source>
        <dbReference type="Proteomes" id="UP000007110"/>
    </source>
</evidence>
<evidence type="ECO:0000313" key="2">
    <source>
        <dbReference type="EnsemblMetazoa" id="XP_800071"/>
    </source>
</evidence>
<keyword evidence="3" id="KW-1185">Reference proteome</keyword>
<feature type="compositionally biased region" description="Polar residues" evidence="1">
    <location>
        <begin position="116"/>
        <end position="136"/>
    </location>
</feature>